<dbReference type="InterPro" id="IPR045307">
    <property type="entry name" value="ADCK1_dom"/>
</dbReference>
<dbReference type="GO" id="GO:0005743">
    <property type="term" value="C:mitochondrial inner membrane"/>
    <property type="evidence" value="ECO:0007669"/>
    <property type="project" value="TreeGrafter"/>
</dbReference>
<comment type="similarity">
    <text evidence="1">Belongs to the protein kinase superfamily. ADCK protein kinase family.</text>
</comment>
<evidence type="ECO:0000256" key="1">
    <source>
        <dbReference type="ARBA" id="ARBA00009670"/>
    </source>
</evidence>
<reference evidence="3" key="1">
    <citation type="submission" date="2021-01" db="EMBL/GenBank/DDBJ databases">
        <authorList>
            <person name="Corre E."/>
            <person name="Pelletier E."/>
            <person name="Niang G."/>
            <person name="Scheremetjew M."/>
            <person name="Finn R."/>
            <person name="Kale V."/>
            <person name="Holt S."/>
            <person name="Cochrane G."/>
            <person name="Meng A."/>
            <person name="Brown T."/>
            <person name="Cohen L."/>
        </authorList>
    </citation>
    <scope>NUCLEOTIDE SEQUENCE</scope>
    <source>
        <strain evidence="3">MM31A-1</strain>
    </source>
</reference>
<feature type="domain" description="ABC1 atypical kinase-like" evidence="2">
    <location>
        <begin position="232"/>
        <end position="474"/>
    </location>
</feature>
<dbReference type="PANTHER" id="PTHR43173">
    <property type="entry name" value="ABC1 FAMILY PROTEIN"/>
    <property type="match status" value="1"/>
</dbReference>
<dbReference type="InterPro" id="IPR051130">
    <property type="entry name" value="Mito_struct-func_regulator"/>
</dbReference>
<protein>
    <recommendedName>
        <fullName evidence="2">ABC1 atypical kinase-like domain-containing protein</fullName>
    </recommendedName>
</protein>
<accession>A0A7S3V6U3</accession>
<dbReference type="InterPro" id="IPR011009">
    <property type="entry name" value="Kinase-like_dom_sf"/>
</dbReference>
<name>A0A7S3V6U3_9STRA</name>
<gene>
    <name evidence="3" type="ORF">CDEB00056_LOCUS6017</name>
</gene>
<dbReference type="GO" id="GO:0055088">
    <property type="term" value="P:lipid homeostasis"/>
    <property type="evidence" value="ECO:0007669"/>
    <property type="project" value="TreeGrafter"/>
</dbReference>
<dbReference type="PROSITE" id="PS51257">
    <property type="entry name" value="PROKAR_LIPOPROTEIN"/>
    <property type="match status" value="1"/>
</dbReference>
<dbReference type="InterPro" id="IPR004147">
    <property type="entry name" value="ABC1_dom"/>
</dbReference>
<dbReference type="Pfam" id="PF03109">
    <property type="entry name" value="ABC1"/>
    <property type="match status" value="1"/>
</dbReference>
<dbReference type="GO" id="GO:0007005">
    <property type="term" value="P:mitochondrion organization"/>
    <property type="evidence" value="ECO:0007669"/>
    <property type="project" value="TreeGrafter"/>
</dbReference>
<sequence length="622" mass="69703">MIRLATSTTIKKFSVGVGLGAGCLVYTSTTTPSSALTTAEPSTSHRDVIIPTHNSLDFAITTLGNNASKVMPLIEASSRALRLVQTVTMIIVEYKTEEYTEKMNALLNEVGIKSNHPSSTRVLLEKEITIRAEELDKAQKIHTNNDISDGGYEVRKKAVLEAAERLGLAENALAEIDENEWENSVHARAAKMLRSLCRKNGGTYIKVGQHLANLDHLLPPAYIKILYSLFGDAPVTPIEDVREVIKEELGAYPEDIFEEFAIEPIASASLAQVHVAMKDGKKLAVKVQHRGLRETSKGDIIALETVIGIVDSMFNDFKWGWICEEIAPNLPRELDFVFEGKNAEAAAKHIERTGLDCVIPKVHWDQTSSRVLVMDFEEGHSVTKLEEIKKSGVKKSELATLISSVFQSQIFQSGFVHCDPHPENVYWRMSEKGKPQLVLFDHGLYKQLDDDFRMTYAQLWKSLLIADIEGIKESCSSLGVEEMYPLLAAMLTSRPFDEVIEREKTKAFTSKESLDVTSDAAMIRGYAQQYLKEIIQMLDKVPRQMLLLFKMNDCLRHIDHSLGSPANTLIIAGKYATETLYVNSKNENGLLSRVREWISYVLLVARIKGYEMASKSWLIDYK</sequence>
<proteinExistence type="inferred from homology"/>
<dbReference type="AlphaFoldDB" id="A0A7S3V6U3"/>
<dbReference type="PANTHER" id="PTHR43173:SF19">
    <property type="entry name" value="AARF DOMAIN-CONTAINING PROTEIN KINASE 1"/>
    <property type="match status" value="1"/>
</dbReference>
<dbReference type="EMBL" id="HBIO01007939">
    <property type="protein sequence ID" value="CAE0461176.1"/>
    <property type="molecule type" value="Transcribed_RNA"/>
</dbReference>
<evidence type="ECO:0000259" key="2">
    <source>
        <dbReference type="Pfam" id="PF03109"/>
    </source>
</evidence>
<dbReference type="SUPFAM" id="SSF56112">
    <property type="entry name" value="Protein kinase-like (PK-like)"/>
    <property type="match status" value="1"/>
</dbReference>
<evidence type="ECO:0000313" key="3">
    <source>
        <dbReference type="EMBL" id="CAE0461176.1"/>
    </source>
</evidence>
<dbReference type="CDD" id="cd13969">
    <property type="entry name" value="ADCK1-like"/>
    <property type="match status" value="1"/>
</dbReference>
<organism evidence="3">
    <name type="scientific">Chaetoceros debilis</name>
    <dbReference type="NCBI Taxonomy" id="122233"/>
    <lineage>
        <taxon>Eukaryota</taxon>
        <taxon>Sar</taxon>
        <taxon>Stramenopiles</taxon>
        <taxon>Ochrophyta</taxon>
        <taxon>Bacillariophyta</taxon>
        <taxon>Coscinodiscophyceae</taxon>
        <taxon>Chaetocerotophycidae</taxon>
        <taxon>Chaetocerotales</taxon>
        <taxon>Chaetocerotaceae</taxon>
        <taxon>Chaetoceros</taxon>
    </lineage>
</organism>